<dbReference type="SUPFAM" id="SSF51735">
    <property type="entry name" value="NAD(P)-binding Rossmann-fold domains"/>
    <property type="match status" value="1"/>
</dbReference>
<organism evidence="2 3">
    <name type="scientific">Actinomadura rubteroloni</name>
    <dbReference type="NCBI Taxonomy" id="1926885"/>
    <lineage>
        <taxon>Bacteria</taxon>
        <taxon>Bacillati</taxon>
        <taxon>Actinomycetota</taxon>
        <taxon>Actinomycetes</taxon>
        <taxon>Streptosporangiales</taxon>
        <taxon>Thermomonosporaceae</taxon>
        <taxon>Actinomadura</taxon>
    </lineage>
</organism>
<evidence type="ECO:0000313" key="3">
    <source>
        <dbReference type="Proteomes" id="UP000242367"/>
    </source>
</evidence>
<gene>
    <name evidence="2" type="ORF">BTM25_49420</name>
</gene>
<accession>A0A2P4UCG9</accession>
<dbReference type="PANTHER" id="PTHR43781:SF1">
    <property type="entry name" value="SACCHAROPINE DEHYDROGENASE"/>
    <property type="match status" value="1"/>
</dbReference>
<dbReference type="Gene3D" id="3.40.50.720">
    <property type="entry name" value="NAD(P)-binding Rossmann-like Domain"/>
    <property type="match status" value="1"/>
</dbReference>
<dbReference type="InterPro" id="IPR036291">
    <property type="entry name" value="NAD(P)-bd_dom_sf"/>
</dbReference>
<protein>
    <submittedName>
        <fullName evidence="2">Putative trans-acting enoyl reductase</fullName>
        <ecNumber evidence="2">1.3.1.-</ecNumber>
    </submittedName>
</protein>
<dbReference type="PANTHER" id="PTHR43781">
    <property type="entry name" value="SACCHAROPINE DEHYDROGENASE"/>
    <property type="match status" value="1"/>
</dbReference>
<dbReference type="GO" id="GO:0016491">
    <property type="term" value="F:oxidoreductase activity"/>
    <property type="evidence" value="ECO:0007669"/>
    <property type="project" value="UniProtKB-KW"/>
</dbReference>
<dbReference type="EMBL" id="MTBP01000004">
    <property type="protein sequence ID" value="POM22738.1"/>
    <property type="molecule type" value="Genomic_DNA"/>
</dbReference>
<feature type="domain" description="Saccharopine dehydrogenase NADP binding" evidence="1">
    <location>
        <begin position="4"/>
        <end position="120"/>
    </location>
</feature>
<dbReference type="Proteomes" id="UP000242367">
    <property type="component" value="Unassembled WGS sequence"/>
</dbReference>
<proteinExistence type="predicted"/>
<reference evidence="2 3" key="1">
    <citation type="journal article" date="2017" name="Chemistry">
        <title>Isolation, Biosynthesis and Chemical Modifications of Rubterolones A-F: Rare Tropolone Alkaloids from Actinomadura sp. 5-2.</title>
        <authorList>
            <person name="Guo H."/>
            <person name="Benndorf R."/>
            <person name="Leichnitz D."/>
            <person name="Klassen J.L."/>
            <person name="Vollmers J."/>
            <person name="Gorls H."/>
            <person name="Steinacker M."/>
            <person name="Weigel C."/>
            <person name="Dahse H.M."/>
            <person name="Kaster A.K."/>
            <person name="de Beer Z.W."/>
            <person name="Poulsen M."/>
            <person name="Beemelmanns C."/>
        </authorList>
    </citation>
    <scope>NUCLEOTIDE SEQUENCE [LARGE SCALE GENOMIC DNA]</scope>
    <source>
        <strain evidence="2 3">5-2</strain>
    </source>
</reference>
<evidence type="ECO:0000313" key="2">
    <source>
        <dbReference type="EMBL" id="POM22738.1"/>
    </source>
</evidence>
<dbReference type="AlphaFoldDB" id="A0A2P4UCG9"/>
<evidence type="ECO:0000259" key="1">
    <source>
        <dbReference type="Pfam" id="PF03435"/>
    </source>
</evidence>
<keyword evidence="3" id="KW-1185">Reference proteome</keyword>
<dbReference type="InterPro" id="IPR005097">
    <property type="entry name" value="Sacchrp_dh_NADP-bd"/>
</dbReference>
<sequence>MKIAVHGASGFTGGLVVAELARRGVPAVLVGRSRERLRETAGTEVRVATLDDPDALAAAFADCAAVVNTAGPFTRWGGPVLRAALAARVHYVDTSGEQGQIHDVLATAGPDAERAGVTVVPALADDGGPGDLIAALTAARVAPGREILVADLRAPGAASRGTARSMASIVARGPLEYADGGWRPDDGGHDPVVLPGERVEVASFPLPGVATVPRHVPAARVRAAMRADVVKLFGSFDPGAAELAPAVLDEATRRAGRWFMLARATGDGGTATGTVTGPDPYGLTAVIAVEGALRLARGEARPGALTPAQAFEPAGFLDALVPHGVAWRVE</sequence>
<dbReference type="RefSeq" id="WP_103565431.1">
    <property type="nucleotide sequence ID" value="NZ_MTBP01000004.1"/>
</dbReference>
<dbReference type="EC" id="1.3.1.-" evidence="2"/>
<comment type="caution">
    <text evidence="2">The sequence shown here is derived from an EMBL/GenBank/DDBJ whole genome shotgun (WGS) entry which is preliminary data.</text>
</comment>
<name>A0A2P4UCG9_9ACTN</name>
<dbReference type="Pfam" id="PF03435">
    <property type="entry name" value="Sacchrp_dh_NADP"/>
    <property type="match status" value="1"/>
</dbReference>
<keyword evidence="2" id="KW-0560">Oxidoreductase</keyword>